<comment type="cofactor">
    <cofactor evidence="1 10">
        <name>Mg(2+)</name>
        <dbReference type="ChEBI" id="CHEBI:18420"/>
    </cofactor>
</comment>
<feature type="site" description="Important for substrate specificity; cannot use PPi as phosphoryl donor" evidence="10">
    <location>
        <position position="115"/>
    </location>
</feature>
<feature type="binding site" description="in other chain" evidence="10">
    <location>
        <begin position="303"/>
        <end position="306"/>
    </location>
    <ligand>
        <name>substrate</name>
        <note>ligand shared between dimeric partners</note>
    </ligand>
</feature>
<dbReference type="KEGG" id="ole:K0B96_09880"/>
<feature type="binding site" description="in other chain" evidence="10">
    <location>
        <position position="234"/>
    </location>
    <ligand>
        <name>substrate</name>
        <note>ligand shared between dimeric partners</note>
    </ligand>
</feature>
<dbReference type="GO" id="GO:0042802">
    <property type="term" value="F:identical protein binding"/>
    <property type="evidence" value="ECO:0007669"/>
    <property type="project" value="TreeGrafter"/>
</dbReference>
<dbReference type="GO" id="GO:0006002">
    <property type="term" value="P:fructose 6-phosphate metabolic process"/>
    <property type="evidence" value="ECO:0007669"/>
    <property type="project" value="InterPro"/>
</dbReference>
<dbReference type="GO" id="GO:0016208">
    <property type="term" value="F:AMP binding"/>
    <property type="evidence" value="ECO:0007669"/>
    <property type="project" value="TreeGrafter"/>
</dbReference>
<dbReference type="GO" id="GO:0046872">
    <property type="term" value="F:metal ion binding"/>
    <property type="evidence" value="ECO:0007669"/>
    <property type="project" value="UniProtKB-KW"/>
</dbReference>
<evidence type="ECO:0000313" key="13">
    <source>
        <dbReference type="Proteomes" id="UP000825051"/>
    </source>
</evidence>
<dbReference type="Pfam" id="PF00365">
    <property type="entry name" value="PFK"/>
    <property type="match status" value="1"/>
</dbReference>
<comment type="subcellular location">
    <subcellularLocation>
        <location evidence="2 10">Cytoplasm</location>
    </subcellularLocation>
</comment>
<feature type="binding site" evidence="10">
    <location>
        <position position="16"/>
    </location>
    <ligand>
        <name>ATP</name>
        <dbReference type="ChEBI" id="CHEBI:30616"/>
    </ligand>
</feature>
<feature type="binding site" evidence="10">
    <location>
        <begin position="77"/>
        <end position="78"/>
    </location>
    <ligand>
        <name>ATP</name>
        <dbReference type="ChEBI" id="CHEBI:30616"/>
    </ligand>
</feature>
<dbReference type="Gene3D" id="3.40.50.460">
    <property type="entry name" value="Phosphofructokinase domain"/>
    <property type="match status" value="1"/>
</dbReference>
<comment type="similarity">
    <text evidence="10">Belongs to the phosphofructokinase type A (PFKA) family. Mixed-substrate PFK group III subfamily.</text>
</comment>
<keyword evidence="5 10" id="KW-0808">Transferase</keyword>
<evidence type="ECO:0000256" key="7">
    <source>
        <dbReference type="ARBA" id="ARBA00022777"/>
    </source>
</evidence>
<dbReference type="NCBIfam" id="NF002872">
    <property type="entry name" value="PRK03202.1"/>
    <property type="match status" value="1"/>
</dbReference>
<dbReference type="GO" id="GO:0048029">
    <property type="term" value="F:monosaccharide binding"/>
    <property type="evidence" value="ECO:0007669"/>
    <property type="project" value="TreeGrafter"/>
</dbReference>
<dbReference type="GO" id="GO:0070095">
    <property type="term" value="F:fructose-6-phosphate binding"/>
    <property type="evidence" value="ECO:0007669"/>
    <property type="project" value="TreeGrafter"/>
</dbReference>
<dbReference type="EC" id="2.7.1.11" evidence="10"/>
<protein>
    <recommendedName>
        <fullName evidence="10">ATP-dependent 6-phosphofructokinase</fullName>
        <shortName evidence="10">ATP-PFK</shortName>
        <shortName evidence="10">Phosphofructokinase</shortName>
        <ecNumber evidence="10">2.7.1.11</ecNumber>
    </recommendedName>
    <alternativeName>
        <fullName evidence="10">Phosphohexokinase</fullName>
    </alternativeName>
</protein>
<dbReference type="PANTHER" id="PTHR13697">
    <property type="entry name" value="PHOSPHOFRUCTOKINASE"/>
    <property type="match status" value="1"/>
</dbReference>
<feature type="binding site" evidence="10">
    <location>
        <position position="114"/>
    </location>
    <ligand>
        <name>Mg(2+)</name>
        <dbReference type="ChEBI" id="CHEBI:18420"/>
        <note>catalytic</note>
    </ligand>
</feature>
<evidence type="ECO:0000256" key="4">
    <source>
        <dbReference type="ARBA" id="ARBA00022490"/>
    </source>
</evidence>
<proteinExistence type="inferred from homology"/>
<keyword evidence="6 10" id="KW-0479">Metal-binding</keyword>
<dbReference type="EMBL" id="CP080507">
    <property type="protein sequence ID" value="QYM77635.1"/>
    <property type="molecule type" value="Genomic_DNA"/>
</dbReference>
<dbReference type="FunFam" id="3.40.50.460:FF:000002">
    <property type="entry name" value="ATP-dependent 6-phosphofructokinase"/>
    <property type="match status" value="1"/>
</dbReference>
<dbReference type="InterPro" id="IPR012829">
    <property type="entry name" value="Phosphofructokinase_III"/>
</dbReference>
<keyword evidence="9 10" id="KW-0324">Glycolysis</keyword>
<name>A0A8F9XFY8_9BACT</name>
<comment type="catalytic activity">
    <reaction evidence="10">
        <text>beta-D-fructose 6-phosphate + ATP = beta-D-fructose 1,6-bisphosphate + ADP + H(+)</text>
        <dbReference type="Rhea" id="RHEA:16109"/>
        <dbReference type="ChEBI" id="CHEBI:15378"/>
        <dbReference type="ChEBI" id="CHEBI:30616"/>
        <dbReference type="ChEBI" id="CHEBI:32966"/>
        <dbReference type="ChEBI" id="CHEBI:57634"/>
        <dbReference type="ChEBI" id="CHEBI:456216"/>
        <dbReference type="EC" id="2.7.1.11"/>
    </reaction>
</comment>
<evidence type="ECO:0000256" key="10">
    <source>
        <dbReference type="HAMAP-Rule" id="MF_01976"/>
    </source>
</evidence>
<dbReference type="InterPro" id="IPR000023">
    <property type="entry name" value="Phosphofructokinase_dom"/>
</dbReference>
<evidence type="ECO:0000259" key="11">
    <source>
        <dbReference type="Pfam" id="PF00365"/>
    </source>
</evidence>
<keyword evidence="7 10" id="KW-0418">Kinase</keyword>
<comment type="function">
    <text evidence="10">Catalyzes the phosphorylation of D-fructose 6-phosphate to fructose 1,6-bisphosphate by ATP, the first committing step of glycolysis.</text>
</comment>
<dbReference type="UniPathway" id="UPA00109">
    <property type="reaction ID" value="UER00182"/>
</dbReference>
<keyword evidence="4 10" id="KW-0963">Cytoplasm</keyword>
<evidence type="ECO:0000256" key="2">
    <source>
        <dbReference type="ARBA" id="ARBA00004496"/>
    </source>
</evidence>
<feature type="binding site" description="in other chain" evidence="10">
    <location>
        <begin position="181"/>
        <end position="183"/>
    </location>
    <ligand>
        <name>substrate</name>
        <note>ligand shared between dimeric partners</note>
    </ligand>
</feature>
<dbReference type="PANTHER" id="PTHR13697:SF52">
    <property type="entry name" value="ATP-DEPENDENT 6-PHOSPHOFRUCTOKINASE 3"/>
    <property type="match status" value="1"/>
</dbReference>
<dbReference type="RefSeq" id="WP_220160740.1">
    <property type="nucleotide sequence ID" value="NZ_CP080507.1"/>
</dbReference>
<dbReference type="GO" id="GO:0005524">
    <property type="term" value="F:ATP binding"/>
    <property type="evidence" value="ECO:0007669"/>
    <property type="project" value="UniProtKB-KW"/>
</dbReference>
<feature type="binding site" evidence="10">
    <location>
        <position position="174"/>
    </location>
    <ligand>
        <name>substrate</name>
        <note>ligand shared between dimeric partners</note>
    </ligand>
</feature>
<feature type="domain" description="Phosphofructokinase" evidence="11">
    <location>
        <begin position="9"/>
        <end position="328"/>
    </location>
</feature>
<evidence type="ECO:0000256" key="6">
    <source>
        <dbReference type="ARBA" id="ARBA00022723"/>
    </source>
</evidence>
<dbReference type="GO" id="GO:0003872">
    <property type="term" value="F:6-phosphofructokinase activity"/>
    <property type="evidence" value="ECO:0007669"/>
    <property type="project" value="UniProtKB-UniRule"/>
</dbReference>
<dbReference type="InterPro" id="IPR012003">
    <property type="entry name" value="ATP_PFK_prok-type"/>
</dbReference>
<feature type="binding site" evidence="10">
    <location>
        <position position="297"/>
    </location>
    <ligand>
        <name>substrate</name>
        <note>ligand shared between dimeric partners</note>
    </ligand>
</feature>
<keyword evidence="10" id="KW-0067">ATP-binding</keyword>
<dbReference type="GO" id="GO:0047334">
    <property type="term" value="F:diphosphate-fructose-6-phosphate 1-phosphotransferase activity"/>
    <property type="evidence" value="ECO:0007669"/>
    <property type="project" value="InterPro"/>
</dbReference>
<dbReference type="PRINTS" id="PR00476">
    <property type="entry name" value="PHFRCTKINASE"/>
</dbReference>
<feature type="binding site" evidence="10">
    <location>
        <begin position="113"/>
        <end position="116"/>
    </location>
    <ligand>
        <name>ATP</name>
        <dbReference type="ChEBI" id="CHEBI:30616"/>
    </ligand>
</feature>
<evidence type="ECO:0000256" key="8">
    <source>
        <dbReference type="ARBA" id="ARBA00022842"/>
    </source>
</evidence>
<dbReference type="InterPro" id="IPR015912">
    <property type="entry name" value="Phosphofructokinase_CS"/>
</dbReference>
<feature type="active site" description="Proton acceptor" evidence="10">
    <location>
        <position position="139"/>
    </location>
</feature>
<comment type="pathway">
    <text evidence="3 10">Carbohydrate degradation; glycolysis; D-glyceraldehyde 3-phosphate and glycerone phosphate from D-glucose: step 3/4.</text>
</comment>
<dbReference type="GO" id="GO:0030388">
    <property type="term" value="P:fructose 1,6-bisphosphate metabolic process"/>
    <property type="evidence" value="ECO:0007669"/>
    <property type="project" value="TreeGrafter"/>
</dbReference>
<dbReference type="PROSITE" id="PS00433">
    <property type="entry name" value="PHOSPHOFRUCTOKINASE"/>
    <property type="match status" value="1"/>
</dbReference>
<keyword evidence="10" id="KW-0547">Nucleotide-binding</keyword>
<dbReference type="Proteomes" id="UP000825051">
    <property type="component" value="Chromosome"/>
</dbReference>
<keyword evidence="8 10" id="KW-0460">Magnesium</keyword>
<dbReference type="SUPFAM" id="SSF53784">
    <property type="entry name" value="Phosphofructokinase"/>
    <property type="match status" value="1"/>
</dbReference>
<feature type="binding site" description="in other chain" evidence="10">
    <location>
        <begin position="137"/>
        <end position="139"/>
    </location>
    <ligand>
        <name>substrate</name>
        <note>ligand shared between dimeric partners</note>
    </ligand>
</feature>
<evidence type="ECO:0000313" key="12">
    <source>
        <dbReference type="EMBL" id="QYM77635.1"/>
    </source>
</evidence>
<comment type="caution">
    <text evidence="10">Lacks conserved residue(s) required for the propagation of feature annotation.</text>
</comment>
<dbReference type="Gene3D" id="3.40.50.450">
    <property type="match status" value="1"/>
</dbReference>
<comment type="subunit">
    <text evidence="10">Homodimer or homotetramer.</text>
</comment>
<evidence type="ECO:0000256" key="5">
    <source>
        <dbReference type="ARBA" id="ARBA00022679"/>
    </source>
</evidence>
<keyword evidence="13" id="KW-1185">Reference proteome</keyword>
<evidence type="ECO:0000256" key="9">
    <source>
        <dbReference type="ARBA" id="ARBA00023152"/>
    </source>
</evidence>
<dbReference type="GO" id="GO:0005945">
    <property type="term" value="C:6-phosphofructokinase complex"/>
    <property type="evidence" value="ECO:0007669"/>
    <property type="project" value="TreeGrafter"/>
</dbReference>
<dbReference type="InterPro" id="IPR035966">
    <property type="entry name" value="PKF_sf"/>
</dbReference>
<gene>
    <name evidence="10" type="primary">pfkA</name>
    <name evidence="12" type="ORF">K0B96_09880</name>
</gene>
<dbReference type="InterPro" id="IPR022953">
    <property type="entry name" value="ATP_PFK"/>
</dbReference>
<dbReference type="AlphaFoldDB" id="A0A8F9XFY8"/>
<evidence type="ECO:0000256" key="1">
    <source>
        <dbReference type="ARBA" id="ARBA00001946"/>
    </source>
</evidence>
<accession>A0A8F9XFY8</accession>
<dbReference type="PIRSF" id="PIRSF000532">
    <property type="entry name" value="ATP_PFK_prok"/>
    <property type="match status" value="1"/>
</dbReference>
<reference evidence="12" key="1">
    <citation type="submission" date="2021-08" db="EMBL/GenBank/DDBJ databases">
        <title>Genome of a novel bacterium of the phylum Verrucomicrobia, Oleiharenicola sp. KSB-15.</title>
        <authorList>
            <person name="Chung J.-H."/>
            <person name="Ahn J.-H."/>
            <person name="Yoon Y."/>
            <person name="Kim D.-Y."/>
            <person name="An S.-H."/>
            <person name="Park I."/>
            <person name="Yeon J."/>
        </authorList>
    </citation>
    <scope>NUCLEOTIDE SEQUENCE</scope>
    <source>
        <strain evidence="12">KSB-15</strain>
    </source>
</reference>
<dbReference type="GO" id="GO:0061621">
    <property type="term" value="P:canonical glycolysis"/>
    <property type="evidence" value="ECO:0007669"/>
    <property type="project" value="TreeGrafter"/>
</dbReference>
<evidence type="ECO:0000256" key="3">
    <source>
        <dbReference type="ARBA" id="ARBA00004679"/>
    </source>
</evidence>
<organism evidence="12 13">
    <name type="scientific">Horticoccus luteus</name>
    <dbReference type="NCBI Taxonomy" id="2862869"/>
    <lineage>
        <taxon>Bacteria</taxon>
        <taxon>Pseudomonadati</taxon>
        <taxon>Verrucomicrobiota</taxon>
        <taxon>Opitutia</taxon>
        <taxon>Opitutales</taxon>
        <taxon>Opitutaceae</taxon>
        <taxon>Horticoccus</taxon>
    </lineage>
</organism>
<sequence length="385" mass="41195">MLRKPSGTIGILTAGGDCPGLNAVIRGVAKAALHYGLKVVGIEDGFRGLIENRTRPLENADVSGILTQGGTFLGSSRDKPHKIEINGQVTDLTDVVARNYRKLKLDCLVCLGGNGTQKTAYRLHERGGINVLTLPKTIDNDVAETDITFGFDSAMSVATEAIDRLHTTATSHQRIIVCEIMGHSAGWLCLGSGIAGGADVILIPEIPYDLQAVARHLRRRQRAGKRFSIIAVAEGIVSREEAKARAAMDRMARRAAKETRIVSGATGGGLEGVHLVQESVASRLARQLQQLTGVEARVTALGHVQRGGTPTAFDRLLCTRLGTKAGELLAERRYNIMVGIKGAECVPVPLKKVAGIKRIVPVDHPWVKTARLVETCLGDEEEGAS</sequence>
<dbReference type="HAMAP" id="MF_01976">
    <property type="entry name" value="Phosphofructokinase_III"/>
    <property type="match status" value="1"/>
</dbReference>